<protein>
    <recommendedName>
        <fullName evidence="5">TIGR03067 domain-containing protein</fullName>
    </recommendedName>
</protein>
<dbReference type="KEGG" id="rcf:Poly24_34680"/>
<dbReference type="EMBL" id="CP036348">
    <property type="protein sequence ID" value="QDV69751.1"/>
    <property type="molecule type" value="Genomic_DNA"/>
</dbReference>
<evidence type="ECO:0000313" key="4">
    <source>
        <dbReference type="Proteomes" id="UP000315082"/>
    </source>
</evidence>
<feature type="signal peptide" evidence="2">
    <location>
        <begin position="1"/>
        <end position="23"/>
    </location>
</feature>
<gene>
    <name evidence="3" type="ORF">Poly24_34680</name>
</gene>
<dbReference type="RefSeq" id="WP_145097793.1">
    <property type="nucleotide sequence ID" value="NZ_CP036348.1"/>
</dbReference>
<proteinExistence type="predicted"/>
<keyword evidence="4" id="KW-1185">Reference proteome</keyword>
<feature type="region of interest" description="Disordered" evidence="1">
    <location>
        <begin position="147"/>
        <end position="174"/>
    </location>
</feature>
<dbReference type="OrthoDB" id="281482at2"/>
<reference evidence="3 4" key="1">
    <citation type="submission" date="2019-02" db="EMBL/GenBank/DDBJ databases">
        <title>Deep-cultivation of Planctomycetes and their phenomic and genomic characterization uncovers novel biology.</title>
        <authorList>
            <person name="Wiegand S."/>
            <person name="Jogler M."/>
            <person name="Boedeker C."/>
            <person name="Pinto D."/>
            <person name="Vollmers J."/>
            <person name="Rivas-Marin E."/>
            <person name="Kohn T."/>
            <person name="Peeters S.H."/>
            <person name="Heuer A."/>
            <person name="Rast P."/>
            <person name="Oberbeckmann S."/>
            <person name="Bunk B."/>
            <person name="Jeske O."/>
            <person name="Meyerdierks A."/>
            <person name="Storesund J.E."/>
            <person name="Kallscheuer N."/>
            <person name="Luecker S."/>
            <person name="Lage O.M."/>
            <person name="Pohl T."/>
            <person name="Merkel B.J."/>
            <person name="Hornburger P."/>
            <person name="Mueller R.-W."/>
            <person name="Bruemmer F."/>
            <person name="Labrenz M."/>
            <person name="Spormann A.M."/>
            <person name="Op den Camp H."/>
            <person name="Overmann J."/>
            <person name="Amann R."/>
            <person name="Jetten M.S.M."/>
            <person name="Mascher T."/>
            <person name="Medema M.H."/>
            <person name="Devos D.P."/>
            <person name="Kaster A.-K."/>
            <person name="Ovreas L."/>
            <person name="Rohde M."/>
            <person name="Galperin M.Y."/>
            <person name="Jogler C."/>
        </authorList>
    </citation>
    <scope>NUCLEOTIDE SEQUENCE [LARGE SCALE GENOMIC DNA]</scope>
    <source>
        <strain evidence="3 4">Poly24</strain>
    </source>
</reference>
<dbReference type="Proteomes" id="UP000315082">
    <property type="component" value="Chromosome"/>
</dbReference>
<evidence type="ECO:0000256" key="2">
    <source>
        <dbReference type="SAM" id="SignalP"/>
    </source>
</evidence>
<keyword evidence="2" id="KW-0732">Signal</keyword>
<organism evidence="3 4">
    <name type="scientific">Rosistilla carotiformis</name>
    <dbReference type="NCBI Taxonomy" id="2528017"/>
    <lineage>
        <taxon>Bacteria</taxon>
        <taxon>Pseudomonadati</taxon>
        <taxon>Planctomycetota</taxon>
        <taxon>Planctomycetia</taxon>
        <taxon>Pirellulales</taxon>
        <taxon>Pirellulaceae</taxon>
        <taxon>Rosistilla</taxon>
    </lineage>
</organism>
<accession>A0A518JW37</accession>
<evidence type="ECO:0000313" key="3">
    <source>
        <dbReference type="EMBL" id="QDV69751.1"/>
    </source>
</evidence>
<evidence type="ECO:0008006" key="5">
    <source>
        <dbReference type="Google" id="ProtNLM"/>
    </source>
</evidence>
<dbReference type="AlphaFoldDB" id="A0A518JW37"/>
<sequence precursor="true">MNRSFCCLVNAMLIWTLAASAVAEDSAATKSTSDTDRLQGTWLADLEPGLQGTLVFDGRGLHYVHVRGDRETVIWKGHFAIDEGVDPKQMDWTPMNPETSKVPPNRAIYRLEGDLLLVIGNSQGPRPTAFFSGGGPQRPKTIIFRRAPSDAEPPKMPLRLDTVPLSPTPRGTGL</sequence>
<name>A0A518JW37_9BACT</name>
<evidence type="ECO:0000256" key="1">
    <source>
        <dbReference type="SAM" id="MobiDB-lite"/>
    </source>
</evidence>
<feature type="chain" id="PRO_5021842961" description="TIGR03067 domain-containing protein" evidence="2">
    <location>
        <begin position="24"/>
        <end position="174"/>
    </location>
</feature>